<evidence type="ECO:0000313" key="3">
    <source>
        <dbReference type="Proteomes" id="UP000198406"/>
    </source>
</evidence>
<sequence length="180" mass="20385">MAEYSSPTKQPKYKLFWRKKDRKGANKTVDTSNILPAFEHPCEFHSSFATSSTFHESDTSFLSTGCFDDDDMDTCRRSSLSPSLRSTRNALSSIPPPPPLVLEPLHTLEPLPDHTSTSLDSEEEYAEELQEQELIALAMEMSLRETNTPLSSQEEDEDERLARLEQEQLERALQASCTDL</sequence>
<evidence type="ECO:0000256" key="1">
    <source>
        <dbReference type="SAM" id="MobiDB-lite"/>
    </source>
</evidence>
<reference evidence="2 3" key="1">
    <citation type="journal article" date="2015" name="Plant Cell">
        <title>Oil accumulation by the oleaginous diatom Fistulifera solaris as revealed by the genome and transcriptome.</title>
        <authorList>
            <person name="Tanaka T."/>
            <person name="Maeda Y."/>
            <person name="Veluchamy A."/>
            <person name="Tanaka M."/>
            <person name="Abida H."/>
            <person name="Marechal E."/>
            <person name="Bowler C."/>
            <person name="Muto M."/>
            <person name="Sunaga Y."/>
            <person name="Tanaka M."/>
            <person name="Yoshino T."/>
            <person name="Taniguchi T."/>
            <person name="Fukuda Y."/>
            <person name="Nemoto M."/>
            <person name="Matsumoto M."/>
            <person name="Wong P.S."/>
            <person name="Aburatani S."/>
            <person name="Fujibuchi W."/>
        </authorList>
    </citation>
    <scope>NUCLEOTIDE SEQUENCE [LARGE SCALE GENOMIC DNA]</scope>
    <source>
        <strain evidence="2 3">JPCC DA0580</strain>
    </source>
</reference>
<feature type="region of interest" description="Disordered" evidence="1">
    <location>
        <begin position="140"/>
        <end position="180"/>
    </location>
</feature>
<feature type="region of interest" description="Disordered" evidence="1">
    <location>
        <begin position="78"/>
        <end position="100"/>
    </location>
</feature>
<feature type="compositionally biased region" description="Basic and acidic residues" evidence="1">
    <location>
        <begin position="160"/>
        <end position="170"/>
    </location>
</feature>
<dbReference type="InParanoid" id="A0A1Z5K282"/>
<feature type="region of interest" description="Disordered" evidence="1">
    <location>
        <begin position="109"/>
        <end position="128"/>
    </location>
</feature>
<accession>A0A1Z5K282</accession>
<proteinExistence type="predicted"/>
<feature type="compositionally biased region" description="Low complexity" evidence="1">
    <location>
        <begin position="171"/>
        <end position="180"/>
    </location>
</feature>
<comment type="caution">
    <text evidence="2">The sequence shown here is derived from an EMBL/GenBank/DDBJ whole genome shotgun (WGS) entry which is preliminary data.</text>
</comment>
<feature type="compositionally biased region" description="Low complexity" evidence="1">
    <location>
        <begin position="78"/>
        <end position="88"/>
    </location>
</feature>
<gene>
    <name evidence="2" type="ORF">FisN_9Hh085</name>
</gene>
<name>A0A1Z5K282_FISSO</name>
<dbReference type="PROSITE" id="PS50330">
    <property type="entry name" value="UIM"/>
    <property type="match status" value="1"/>
</dbReference>
<keyword evidence="3" id="KW-1185">Reference proteome</keyword>
<dbReference type="InterPro" id="IPR003903">
    <property type="entry name" value="UIM_dom"/>
</dbReference>
<protein>
    <submittedName>
        <fullName evidence="2">Uncharacterized protein</fullName>
    </submittedName>
</protein>
<evidence type="ECO:0000313" key="2">
    <source>
        <dbReference type="EMBL" id="GAX20373.1"/>
    </source>
</evidence>
<organism evidence="2 3">
    <name type="scientific">Fistulifera solaris</name>
    <name type="common">Oleaginous diatom</name>
    <dbReference type="NCBI Taxonomy" id="1519565"/>
    <lineage>
        <taxon>Eukaryota</taxon>
        <taxon>Sar</taxon>
        <taxon>Stramenopiles</taxon>
        <taxon>Ochrophyta</taxon>
        <taxon>Bacillariophyta</taxon>
        <taxon>Bacillariophyceae</taxon>
        <taxon>Bacillariophycidae</taxon>
        <taxon>Naviculales</taxon>
        <taxon>Naviculaceae</taxon>
        <taxon>Fistulifera</taxon>
    </lineage>
</organism>
<dbReference type="Proteomes" id="UP000198406">
    <property type="component" value="Unassembled WGS sequence"/>
</dbReference>
<dbReference type="EMBL" id="BDSP01000147">
    <property type="protein sequence ID" value="GAX20373.1"/>
    <property type="molecule type" value="Genomic_DNA"/>
</dbReference>
<dbReference type="AlphaFoldDB" id="A0A1Z5K282"/>